<dbReference type="PANTHER" id="PTHR47466:SF1">
    <property type="entry name" value="METALLOPROTEASE MEP1 (AFU_ORTHOLOGUE AFUA_1G07730)-RELATED"/>
    <property type="match status" value="1"/>
</dbReference>
<feature type="domain" description="Peptidase M43 pregnancy-associated plasma-A" evidence="9">
    <location>
        <begin position="240"/>
        <end position="405"/>
    </location>
</feature>
<dbReference type="GO" id="GO:0008237">
    <property type="term" value="F:metallopeptidase activity"/>
    <property type="evidence" value="ECO:0007669"/>
    <property type="project" value="UniProtKB-KW"/>
</dbReference>
<keyword evidence="2" id="KW-0645">Protease</keyword>
<dbReference type="Pfam" id="PF05572">
    <property type="entry name" value="Peptidase_M43"/>
    <property type="match status" value="1"/>
</dbReference>
<dbReference type="Gene3D" id="3.40.390.10">
    <property type="entry name" value="Collagenase (Catalytic Domain)"/>
    <property type="match status" value="1"/>
</dbReference>
<dbReference type="EMBL" id="CP027860">
    <property type="protein sequence ID" value="AVP98541.1"/>
    <property type="molecule type" value="Genomic_DNA"/>
</dbReference>
<dbReference type="InterPro" id="IPR008754">
    <property type="entry name" value="Peptidase_M43"/>
</dbReference>
<dbReference type="InterPro" id="IPR024079">
    <property type="entry name" value="MetalloPept_cat_dom_sf"/>
</dbReference>
<keyword evidence="11" id="KW-1185">Reference proteome</keyword>
<evidence type="ECO:0000256" key="4">
    <source>
        <dbReference type="ARBA" id="ARBA00022729"/>
    </source>
</evidence>
<keyword evidence="4" id="KW-0732">Signal</keyword>
<evidence type="ECO:0000313" key="11">
    <source>
        <dbReference type="Proteomes" id="UP000241074"/>
    </source>
</evidence>
<evidence type="ECO:0000256" key="2">
    <source>
        <dbReference type="ARBA" id="ARBA00022670"/>
    </source>
</evidence>
<evidence type="ECO:0000256" key="3">
    <source>
        <dbReference type="ARBA" id="ARBA00022723"/>
    </source>
</evidence>
<keyword evidence="3" id="KW-0479">Metal-binding</keyword>
<evidence type="ECO:0000256" key="5">
    <source>
        <dbReference type="ARBA" id="ARBA00022801"/>
    </source>
</evidence>
<keyword evidence="8" id="KW-1015">Disulfide bond</keyword>
<gene>
    <name evidence="10" type="ORF">C7S18_15700</name>
</gene>
<keyword evidence="6" id="KW-0862">Zinc</keyword>
<evidence type="ECO:0000259" key="9">
    <source>
        <dbReference type="Pfam" id="PF05572"/>
    </source>
</evidence>
<organism evidence="10 11">
    <name type="scientific">Ahniella affigens</name>
    <dbReference type="NCBI Taxonomy" id="2021234"/>
    <lineage>
        <taxon>Bacteria</taxon>
        <taxon>Pseudomonadati</taxon>
        <taxon>Pseudomonadota</taxon>
        <taxon>Gammaproteobacteria</taxon>
        <taxon>Lysobacterales</taxon>
        <taxon>Rhodanobacteraceae</taxon>
        <taxon>Ahniella</taxon>
    </lineage>
</organism>
<evidence type="ECO:0000256" key="6">
    <source>
        <dbReference type="ARBA" id="ARBA00022833"/>
    </source>
</evidence>
<protein>
    <recommendedName>
        <fullName evidence="9">Peptidase M43 pregnancy-associated plasma-A domain-containing protein</fullName>
    </recommendedName>
</protein>
<reference evidence="10 11" key="1">
    <citation type="submission" date="2018-03" db="EMBL/GenBank/DDBJ databases">
        <title>Ahniella affigens gen. nov., sp. nov., a gammaproteobacterium isolated from sandy soil near a stream.</title>
        <authorList>
            <person name="Ko Y."/>
            <person name="Kim J.-H."/>
        </authorList>
    </citation>
    <scope>NUCLEOTIDE SEQUENCE [LARGE SCALE GENOMIC DNA]</scope>
    <source>
        <strain evidence="10 11">D13</strain>
    </source>
</reference>
<keyword evidence="7" id="KW-0482">Metalloprotease</keyword>
<dbReference type="KEGG" id="xba:C7S18_15700"/>
<comment type="similarity">
    <text evidence="1">Belongs to the peptidase M43B family.</text>
</comment>
<evidence type="ECO:0000256" key="1">
    <source>
        <dbReference type="ARBA" id="ARBA00008721"/>
    </source>
</evidence>
<sequence>MADRAQARAVKAWIWTRSTTEDRLMRLLVSGFSADPTQRLTPPRPNQALRWIALAFAFASCCANSGTWDKAWPNEPAIEHRDFELRHRWLQAQDAEFQNQVWQLDTKQSPTTFAPNPLPTQSAVDAREPEAAIFRIPVVVHVIHTGQSVGTGVNISDAQIHSAIDNLNAAYSNSDTAWSDYTGVNTLVQFCLAQRDDLNNPSPGIVRVDGSAVFQYTAQGICNATGSCGVDNELAVKSLSAWDSTRYLNVWVVNEINGNDGGAGTQGYAYFPGAPAAQDGLAVLYNAFGYDPDGSLGFNLKPFTSRNATSIHEIAHFLGVYHTYEGDGFGSTCPTDAICGASGDCVADTPRHRRSAMGCIDDATPNVCQVGTTAGDFQHNFMDSSSEVCQSEFTSGQAQRMVSTLLNVGSRILLGASPGCEPVALPDPILVDGFE</sequence>
<dbReference type="AlphaFoldDB" id="A0A2P1PUN6"/>
<dbReference type="GO" id="GO:0006508">
    <property type="term" value="P:proteolysis"/>
    <property type="evidence" value="ECO:0007669"/>
    <property type="project" value="UniProtKB-KW"/>
</dbReference>
<accession>A0A2P1PUN6</accession>
<proteinExistence type="inferred from homology"/>
<keyword evidence="5" id="KW-0378">Hydrolase</keyword>
<dbReference type="Proteomes" id="UP000241074">
    <property type="component" value="Chromosome"/>
</dbReference>
<reference evidence="10 11" key="2">
    <citation type="submission" date="2018-03" db="EMBL/GenBank/DDBJ databases">
        <authorList>
            <person name="Keele B.F."/>
        </authorList>
    </citation>
    <scope>NUCLEOTIDE SEQUENCE [LARGE SCALE GENOMIC DNA]</scope>
    <source>
        <strain evidence="10 11">D13</strain>
    </source>
</reference>
<dbReference type="PANTHER" id="PTHR47466">
    <property type="match status" value="1"/>
</dbReference>
<dbReference type="GO" id="GO:0046872">
    <property type="term" value="F:metal ion binding"/>
    <property type="evidence" value="ECO:0007669"/>
    <property type="project" value="UniProtKB-KW"/>
</dbReference>
<evidence type="ECO:0000313" key="10">
    <source>
        <dbReference type="EMBL" id="AVP98541.1"/>
    </source>
</evidence>
<name>A0A2P1PUN6_9GAMM</name>
<evidence type="ECO:0000256" key="7">
    <source>
        <dbReference type="ARBA" id="ARBA00023049"/>
    </source>
</evidence>
<dbReference type="SUPFAM" id="SSF55486">
    <property type="entry name" value="Metalloproteases ('zincins'), catalytic domain"/>
    <property type="match status" value="1"/>
</dbReference>
<evidence type="ECO:0000256" key="8">
    <source>
        <dbReference type="ARBA" id="ARBA00023157"/>
    </source>
</evidence>